<comment type="caution">
    <text evidence="1">The sequence shown here is derived from an EMBL/GenBank/DDBJ whole genome shotgun (WGS) entry which is preliminary data.</text>
</comment>
<keyword evidence="1" id="KW-0808">Transferase</keyword>
<evidence type="ECO:0000313" key="1">
    <source>
        <dbReference type="EMBL" id="MFH6604381.1"/>
    </source>
</evidence>
<name>A0ACC7LMD7_9FLAO</name>
<proteinExistence type="predicted"/>
<dbReference type="EMBL" id="JBHFPV010000002">
    <property type="protein sequence ID" value="MFH6604381.1"/>
    <property type="molecule type" value="Genomic_DNA"/>
</dbReference>
<protein>
    <submittedName>
        <fullName evidence="1">Aminotransferase class I/II-fold pyridoxal phosphate-dependent enzyme</fullName>
    </submittedName>
</protein>
<reference evidence="1" key="1">
    <citation type="submission" date="2024-09" db="EMBL/GenBank/DDBJ databases">
        <authorList>
            <person name="Liu J."/>
        </authorList>
    </citation>
    <scope>NUCLEOTIDE SEQUENCE</scope>
    <source>
        <strain evidence="1">NBU2967</strain>
    </source>
</reference>
<accession>A0ACC7LMD7</accession>
<organism evidence="1 2">
    <name type="scientific">Meishania litoralis</name>
    <dbReference type="NCBI Taxonomy" id="3434685"/>
    <lineage>
        <taxon>Bacteria</taxon>
        <taxon>Pseudomonadati</taxon>
        <taxon>Bacteroidota</taxon>
        <taxon>Flavobacteriia</taxon>
        <taxon>Flavobacteriales</taxon>
        <taxon>Flavobacteriaceae</taxon>
        <taxon>Meishania</taxon>
    </lineage>
</organism>
<keyword evidence="2" id="KW-1185">Reference proteome</keyword>
<keyword evidence="1" id="KW-0032">Aminotransferase</keyword>
<dbReference type="Proteomes" id="UP001595191">
    <property type="component" value="Unassembled WGS sequence"/>
</dbReference>
<evidence type="ECO:0000313" key="2">
    <source>
        <dbReference type="Proteomes" id="UP001595191"/>
    </source>
</evidence>
<gene>
    <name evidence="1" type="ORF">ACEZ3G_12890</name>
</gene>
<sequence>MIYRIDGFPGREIIVDGQKHLYFGGTSYLGLQTDPQFQEILIKNIKKYGTGYGASRKSNVRFTIFEEVENHLANLAGSESCVTMSSGYLAAQLLVRNFSSPEYKLFYAPHTHSALHLVGSRPYATYTALNIALKAHLEANRKATPVVLLDSIDFSGCNYPDFTQLKELPLSQVILIIDDSHGIGIVGDNGGGVFNELVKAEAKELIVCASLGKAFGVQAGAVFGKKERIRTLMETDFFGGASPATPAGLATLLDSKNILEEKRIKLQHNISFFLKHLKQKEGFFFMKDYPVFSFMDEDLATYLEQRCIITTNFSYPSDGDSTKSRIVLGAQHDIDDIQVLLRQIADYKI</sequence>